<evidence type="ECO:0000259" key="3">
    <source>
        <dbReference type="Pfam" id="PF11702"/>
    </source>
</evidence>
<feature type="compositionally biased region" description="Low complexity" evidence="1">
    <location>
        <begin position="251"/>
        <end position="293"/>
    </location>
</feature>
<dbReference type="InterPro" id="IPR013860">
    <property type="entry name" value="AreA_GATA"/>
</dbReference>
<dbReference type="RefSeq" id="XP_066669482.1">
    <property type="nucleotide sequence ID" value="XM_066810559.1"/>
</dbReference>
<feature type="domain" description="Nitrogen regulatory protein areA GATA-like" evidence="2">
    <location>
        <begin position="91"/>
        <end position="118"/>
    </location>
</feature>
<dbReference type="PANTHER" id="PTHR28014">
    <property type="entry name" value="NEGATIVE REGULATOR OF RAS-CAMP PATHWAY"/>
    <property type="match status" value="1"/>
</dbReference>
<dbReference type="PANTHER" id="PTHR28014:SF1">
    <property type="entry name" value="NEGATIVE REGULATOR OF RAS-CAMP PATHWAY"/>
    <property type="match status" value="1"/>
</dbReference>
<feature type="compositionally biased region" description="Polar residues" evidence="1">
    <location>
        <begin position="403"/>
        <end position="436"/>
    </location>
</feature>
<protein>
    <recommendedName>
        <fullName evidence="6">Nitrogen regulatory protein areA GATA-like domain-containing protein</fullName>
    </recommendedName>
</protein>
<feature type="region of interest" description="Disordered" evidence="1">
    <location>
        <begin position="221"/>
        <end position="306"/>
    </location>
</feature>
<dbReference type="Proteomes" id="UP001433268">
    <property type="component" value="Unassembled WGS sequence"/>
</dbReference>
<feature type="compositionally biased region" description="Polar residues" evidence="1">
    <location>
        <begin position="294"/>
        <end position="306"/>
    </location>
</feature>
<dbReference type="Pfam" id="PF08550">
    <property type="entry name" value="GATA_AreA"/>
    <property type="match status" value="1"/>
</dbReference>
<evidence type="ECO:0000313" key="4">
    <source>
        <dbReference type="EMBL" id="KAK8084973.1"/>
    </source>
</evidence>
<feature type="region of interest" description="Disordered" evidence="1">
    <location>
        <begin position="170"/>
        <end position="209"/>
    </location>
</feature>
<organism evidence="4 5">
    <name type="scientific">Apiospora hydei</name>
    <dbReference type="NCBI Taxonomy" id="1337664"/>
    <lineage>
        <taxon>Eukaryota</taxon>
        <taxon>Fungi</taxon>
        <taxon>Dikarya</taxon>
        <taxon>Ascomycota</taxon>
        <taxon>Pezizomycotina</taxon>
        <taxon>Sordariomycetes</taxon>
        <taxon>Xylariomycetidae</taxon>
        <taxon>Amphisphaeriales</taxon>
        <taxon>Apiosporaceae</taxon>
        <taxon>Apiospora</taxon>
    </lineage>
</organism>
<feature type="compositionally biased region" description="Acidic residues" evidence="1">
    <location>
        <begin position="437"/>
        <end position="462"/>
    </location>
</feature>
<keyword evidence="5" id="KW-1185">Reference proteome</keyword>
<evidence type="ECO:0000313" key="5">
    <source>
        <dbReference type="Proteomes" id="UP001433268"/>
    </source>
</evidence>
<reference evidence="4 5" key="1">
    <citation type="submission" date="2023-01" db="EMBL/GenBank/DDBJ databases">
        <title>Analysis of 21 Apiospora genomes using comparative genomics revels a genus with tremendous synthesis potential of carbohydrate active enzymes and secondary metabolites.</title>
        <authorList>
            <person name="Sorensen T."/>
        </authorList>
    </citation>
    <scope>NUCLEOTIDE SEQUENCE [LARGE SCALE GENOMIC DNA]</scope>
    <source>
        <strain evidence="4 5">CBS 114990</strain>
    </source>
</reference>
<gene>
    <name evidence="4" type="ORF">PG997_006244</name>
</gene>
<dbReference type="InterPro" id="IPR053043">
    <property type="entry name" value="Ras-cAMP_regulatory"/>
</dbReference>
<feature type="region of interest" description="Disordered" evidence="1">
    <location>
        <begin position="340"/>
        <end position="474"/>
    </location>
</feature>
<evidence type="ECO:0008006" key="6">
    <source>
        <dbReference type="Google" id="ProtNLM"/>
    </source>
</evidence>
<dbReference type="InterPro" id="IPR021711">
    <property type="entry name" value="DUF3295"/>
</dbReference>
<dbReference type="GeneID" id="92043619"/>
<evidence type="ECO:0000256" key="1">
    <source>
        <dbReference type="SAM" id="MobiDB-lite"/>
    </source>
</evidence>
<dbReference type="EMBL" id="JAQQWN010000005">
    <property type="protein sequence ID" value="KAK8084973.1"/>
    <property type="molecule type" value="Genomic_DNA"/>
</dbReference>
<evidence type="ECO:0000259" key="2">
    <source>
        <dbReference type="Pfam" id="PF08550"/>
    </source>
</evidence>
<dbReference type="Pfam" id="PF11702">
    <property type="entry name" value="DUF3295"/>
    <property type="match status" value="1"/>
</dbReference>
<sequence>MGRLYSPKVLTKGLNRSIVIIMKRFPPDVRDRSRATNIAIPALFSHTSASITREASSIIIMPGRPEGLVLTVDPNVIHKVDTANAQNLFNMWTVFSRCADSVEQGRRLENLSWRLWNRETFCCDTTEGKLRQTKPTPIATSTVPKDIPDLRIPEVPQLSGSVDSIAEDEEAIEFSSESEPMEISRPRIMRQDSSASNRSRGRERHITSDHLEKMVVSIIQDKEPNLAPLPDVSSPSLEPESDDSQTPYSSPDVQQTPDTPTTPATEPMCHSSVEAPSVVSASLSSSGVASSNSDRTPNRTTVIRGFSPSQVSIPTLQLRSQESMKQLALGAIPEPEAAPAYRPVQLKKQPAKFALGGSSGDDSSPQSLMQHKPLAPQGKPKMFQLGASSGSAEDPSPSLKSAMHSSRPNTLLNAQKKQTSFSNQVSMRTIQTQSSDEQSDSYIDESAIDDDEDDSEWEDSIEEGGKESMDDPVTFKRVPSKPNLTSHRSNLSLMFAAGQEQRPRGGLVKATSPNDSDDSGLEMKGGMRRTPLRPIKEIPRSTAQPIMTNANATQRQSALSPRTTRRNMLHHELTESLRRQLLWERQQKTSTANAVLKRRHTSHDVANLKQYPEKVYMKPEEETKEEPNATSWNQYLERDAVGGYHAQGW</sequence>
<comment type="caution">
    <text evidence="4">The sequence shown here is derived from an EMBL/GenBank/DDBJ whole genome shotgun (WGS) entry which is preliminary data.</text>
</comment>
<accession>A0ABR1WN76</accession>
<name>A0ABR1WN76_9PEZI</name>
<proteinExistence type="predicted"/>
<feature type="compositionally biased region" description="Low complexity" evidence="1">
    <location>
        <begin position="228"/>
        <end position="238"/>
    </location>
</feature>
<feature type="region of interest" description="Disordered" evidence="1">
    <location>
        <begin position="499"/>
        <end position="527"/>
    </location>
</feature>
<feature type="domain" description="DUF3295" evidence="3">
    <location>
        <begin position="154"/>
        <end position="649"/>
    </location>
</feature>